<evidence type="ECO:0000256" key="6">
    <source>
        <dbReference type="ARBA" id="ARBA00022801"/>
    </source>
</evidence>
<dbReference type="RefSeq" id="XP_003078023.1">
    <property type="nucleotide sequence ID" value="XM_003077975.1"/>
</dbReference>
<evidence type="ECO:0000256" key="9">
    <source>
        <dbReference type="ARBA" id="ARBA00025599"/>
    </source>
</evidence>
<dbReference type="EMBL" id="KZ155827">
    <property type="protein sequence ID" value="OUS43698.1"/>
    <property type="molecule type" value="Genomic_DNA"/>
</dbReference>
<dbReference type="GO" id="GO:0008408">
    <property type="term" value="F:3'-5' exonuclease activity"/>
    <property type="evidence" value="ECO:0007669"/>
    <property type="project" value="InterPro"/>
</dbReference>
<evidence type="ECO:0000313" key="13">
    <source>
        <dbReference type="EMBL" id="OUS43698.1"/>
    </source>
</evidence>
<comment type="subcellular location">
    <subcellularLocation>
        <location evidence="1">Nucleus</location>
    </subcellularLocation>
</comment>
<keyword evidence="4" id="KW-0698">rRNA processing</keyword>
<dbReference type="GO" id="GO:0005634">
    <property type="term" value="C:nucleus"/>
    <property type="evidence" value="ECO:0007669"/>
    <property type="project" value="UniProtKB-SubCell"/>
</dbReference>
<dbReference type="Pfam" id="PF00929">
    <property type="entry name" value="RNase_T"/>
    <property type="match status" value="1"/>
</dbReference>
<dbReference type="Gene3D" id="3.30.420.10">
    <property type="entry name" value="Ribonuclease H-like superfamily/Ribonuclease H"/>
    <property type="match status" value="1"/>
</dbReference>
<dbReference type="EMBL" id="CAID01000003">
    <property type="protein sequence ID" value="CAL52763.1"/>
    <property type="molecule type" value="Genomic_DNA"/>
</dbReference>
<protein>
    <recommendedName>
        <fullName evidence="3">RNA exonuclease 4</fullName>
    </recommendedName>
</protein>
<dbReference type="FunFam" id="3.30.420.10:FF:000007">
    <property type="entry name" value="Interferon-stimulated exonuclease gene 20"/>
    <property type="match status" value="1"/>
</dbReference>
<accession>Q01D40</accession>
<dbReference type="OrthoDB" id="16516at2759"/>
<dbReference type="KEGG" id="ota:OT_ostta03g01140"/>
<dbReference type="InterPro" id="IPR036397">
    <property type="entry name" value="RNaseH_sf"/>
</dbReference>
<sequence length="290" mass="31353">MGKKKRGGGTEASADASTRRTGGNWAALSAKINAGTSDKAKKKAAERAAMARAATESSVNGLMEDVRDGGIDVKEKGGKPKPTGRNTAVTRTLALDCEMVGVGEDGRRSVLARVSVVNEDGNVILDVFVQPTERVTDYRTAVSGVRPNDVKAESGARTFRVVQAQMSELLRGKVLVGHSLKNDMKALMLDHPKRDTRDTSLYHPLTRPLRPEERCVPGAPRGRGCRALRDLARQHLGLEIQTGEHSSVDDARAALALYKKFAKKWEASLRLADGKSGRDGGKKKRKTSRD</sequence>
<reference evidence="12" key="2">
    <citation type="journal article" date="2014" name="BMC Genomics">
        <title>An improved genome of the model marine alga Ostreococcus tauri unfolds by assessing Illumina de novo assemblies.</title>
        <authorList>
            <person name="Blanc-Mathieu R."/>
            <person name="Verhelst B."/>
            <person name="Derelle E."/>
            <person name="Rombauts S."/>
            <person name="Bouget F.Y."/>
            <person name="Carre I."/>
            <person name="Chateau A."/>
            <person name="Eyre-Walker A."/>
            <person name="Grimsley N."/>
            <person name="Moreau H."/>
            <person name="Piegu B."/>
            <person name="Rivals E."/>
            <person name="Schackwitz W."/>
            <person name="Van de Peer Y."/>
            <person name="Piganeau G."/>
        </authorList>
    </citation>
    <scope>NUCLEOTIDE SEQUENCE</scope>
    <source>
        <strain evidence="12">RCC4221</strain>
    </source>
</reference>
<feature type="domain" description="Exonuclease" evidence="11">
    <location>
        <begin position="91"/>
        <end position="267"/>
    </location>
</feature>
<dbReference type="PANTHER" id="PTHR12801:SF45">
    <property type="entry name" value="RNA EXONUCLEASE 4"/>
    <property type="match status" value="1"/>
</dbReference>
<accession>A0A1Y5I2G8</accession>
<evidence type="ECO:0000256" key="4">
    <source>
        <dbReference type="ARBA" id="ARBA00022552"/>
    </source>
</evidence>
<dbReference type="PANTHER" id="PTHR12801">
    <property type="entry name" value="RNA EXONUCLEASE REXO1 / RECO3 FAMILY MEMBER-RELATED"/>
    <property type="match status" value="1"/>
</dbReference>
<dbReference type="AlphaFoldDB" id="Q01D40"/>
<evidence type="ECO:0000256" key="10">
    <source>
        <dbReference type="SAM" id="MobiDB-lite"/>
    </source>
</evidence>
<reference evidence="12 14" key="1">
    <citation type="journal article" date="2006" name="Proc. Natl. Acad. Sci. U.S.A.">
        <title>Genome analysis of the smallest free-living eukaryote Ostreococcus tauri unveils many unique features.</title>
        <authorList>
            <person name="Derelle E."/>
            <person name="Ferraz C."/>
            <person name="Rombauts S."/>
            <person name="Rouze P."/>
            <person name="Worden A.Z."/>
            <person name="Robbens S."/>
            <person name="Partensky F."/>
            <person name="Degroeve S."/>
            <person name="Echeynie S."/>
            <person name="Cooke R."/>
            <person name="Saeys Y."/>
            <person name="Wuyts J."/>
            <person name="Jabbari K."/>
            <person name="Bowler C."/>
            <person name="Panaud O."/>
            <person name="Piegu B."/>
            <person name="Ball S.G."/>
            <person name="Ral J.-P."/>
            <person name="Bouget F.-Y."/>
            <person name="Piganeau G."/>
            <person name="De Baets B."/>
            <person name="Picard A."/>
            <person name="Delseny M."/>
            <person name="Demaille J."/>
            <person name="Van de Peer Y."/>
            <person name="Moreau H."/>
        </authorList>
    </citation>
    <scope>NUCLEOTIDE SEQUENCE [LARGE SCALE GENOMIC DNA]</scope>
    <source>
        <strain evidence="12 14">OTTH0595</strain>
    </source>
</reference>
<proteinExistence type="inferred from homology"/>
<name>Q01D40_OSTTA</name>
<feature type="region of interest" description="Disordered" evidence="10">
    <location>
        <begin position="1"/>
        <end position="43"/>
    </location>
</feature>
<comment type="similarity">
    <text evidence="2">Belongs to the REXO4 family.</text>
</comment>
<organism evidence="12 14">
    <name type="scientific">Ostreococcus tauri</name>
    <name type="common">Marine green alga</name>
    <dbReference type="NCBI Taxonomy" id="70448"/>
    <lineage>
        <taxon>Eukaryota</taxon>
        <taxon>Viridiplantae</taxon>
        <taxon>Chlorophyta</taxon>
        <taxon>Mamiellophyceae</taxon>
        <taxon>Mamiellales</taxon>
        <taxon>Bathycoccaceae</taxon>
        <taxon>Ostreococcus</taxon>
    </lineage>
</organism>
<evidence type="ECO:0000256" key="3">
    <source>
        <dbReference type="ARBA" id="ARBA00016937"/>
    </source>
</evidence>
<dbReference type="Proteomes" id="UP000009170">
    <property type="component" value="Unassembled WGS sequence"/>
</dbReference>
<dbReference type="Proteomes" id="UP000195557">
    <property type="component" value="Unassembled WGS sequence"/>
</dbReference>
<dbReference type="GO" id="GO:0006364">
    <property type="term" value="P:rRNA processing"/>
    <property type="evidence" value="ECO:0007669"/>
    <property type="project" value="UniProtKB-KW"/>
</dbReference>
<accession>A0A454XII5</accession>
<comment type="function">
    <text evidence="9">Exoribonuclease involved in ribosome biosynthesis. Involved in the processing of ITS1, the internal transcribed spacer localized between the 18S and 5.8S rRNAs.</text>
</comment>
<dbReference type="InterPro" id="IPR037431">
    <property type="entry name" value="REX4_DEDDh_dom"/>
</dbReference>
<evidence type="ECO:0000313" key="12">
    <source>
        <dbReference type="EMBL" id="CAL52763.1"/>
    </source>
</evidence>
<reference evidence="13" key="3">
    <citation type="submission" date="2017-04" db="EMBL/GenBank/DDBJ databases">
        <title>Population genomics of picophytoplankton unveils novel chromosome hypervariability.</title>
        <authorList>
            <consortium name="DOE Joint Genome Institute"/>
            <person name="Blanc-Mathieu R."/>
            <person name="Krasovec M."/>
            <person name="Hebrard M."/>
            <person name="Yau S."/>
            <person name="Desgranges E."/>
            <person name="Martin J."/>
            <person name="Schackwitz W."/>
            <person name="Kuo A."/>
            <person name="Salin G."/>
            <person name="Donnadieu C."/>
            <person name="Desdevises Y."/>
            <person name="Sanchez-Ferandin S."/>
            <person name="Moreau H."/>
            <person name="Rivals E."/>
            <person name="Grigoriev I.V."/>
            <person name="Grimsley N."/>
            <person name="Eyre-Walker A."/>
            <person name="Piganeau G."/>
        </authorList>
    </citation>
    <scope>NUCLEOTIDE SEQUENCE [LARGE SCALE GENOMIC DNA]</scope>
    <source>
        <strain evidence="13">RCC 1115</strain>
    </source>
</reference>
<evidence type="ECO:0000313" key="14">
    <source>
        <dbReference type="Proteomes" id="UP000009170"/>
    </source>
</evidence>
<dbReference type="CDD" id="cd06144">
    <property type="entry name" value="REX4_like"/>
    <property type="match status" value="1"/>
</dbReference>
<evidence type="ECO:0000256" key="8">
    <source>
        <dbReference type="ARBA" id="ARBA00023242"/>
    </source>
</evidence>
<dbReference type="GeneID" id="9833868"/>
<keyword evidence="5" id="KW-0540">Nuclease</keyword>
<evidence type="ECO:0000256" key="5">
    <source>
        <dbReference type="ARBA" id="ARBA00022722"/>
    </source>
</evidence>
<dbReference type="FunCoup" id="Q01D40">
    <property type="interactions" value="1661"/>
</dbReference>
<dbReference type="OMA" id="TSEYKHF"/>
<keyword evidence="6" id="KW-0378">Hydrolase</keyword>
<keyword evidence="7 12" id="KW-0269">Exonuclease</keyword>
<keyword evidence="8" id="KW-0539">Nucleus</keyword>
<dbReference type="SUPFAM" id="SSF53098">
    <property type="entry name" value="Ribonuclease H-like"/>
    <property type="match status" value="1"/>
</dbReference>
<evidence type="ECO:0000256" key="1">
    <source>
        <dbReference type="ARBA" id="ARBA00004123"/>
    </source>
</evidence>
<gene>
    <name evidence="13" type="ORF">BE221DRAFT_195573</name>
    <name evidence="12" type="ORF">OT_ostta03g01140</name>
</gene>
<evidence type="ECO:0000256" key="7">
    <source>
        <dbReference type="ARBA" id="ARBA00022839"/>
    </source>
</evidence>
<keyword evidence="14" id="KW-1185">Reference proteome</keyword>
<dbReference type="SMART" id="SM00479">
    <property type="entry name" value="EXOIII"/>
    <property type="match status" value="1"/>
</dbReference>
<dbReference type="InterPro" id="IPR013520">
    <property type="entry name" value="Ribonucl_H"/>
</dbReference>
<dbReference type="STRING" id="70448.Q01D40"/>
<dbReference type="InParanoid" id="Q01D40"/>
<dbReference type="InterPro" id="IPR012337">
    <property type="entry name" value="RNaseH-like_sf"/>
</dbReference>
<dbReference type="InterPro" id="IPR047021">
    <property type="entry name" value="REXO1/3/4-like"/>
</dbReference>
<evidence type="ECO:0000259" key="11">
    <source>
        <dbReference type="SMART" id="SM00479"/>
    </source>
</evidence>
<evidence type="ECO:0000256" key="2">
    <source>
        <dbReference type="ARBA" id="ARBA00010489"/>
    </source>
</evidence>
<dbReference type="GO" id="GO:0003676">
    <property type="term" value="F:nucleic acid binding"/>
    <property type="evidence" value="ECO:0007669"/>
    <property type="project" value="InterPro"/>
</dbReference>